<dbReference type="PANTHER" id="PTHR23427:SF2">
    <property type="entry name" value="SURFEIT LOCUS PROTEIN 1"/>
    <property type="match status" value="1"/>
</dbReference>
<evidence type="ECO:0000313" key="8">
    <source>
        <dbReference type="Proteomes" id="UP000199648"/>
    </source>
</evidence>
<evidence type="ECO:0000256" key="1">
    <source>
        <dbReference type="ARBA" id="ARBA00004370"/>
    </source>
</evidence>
<keyword evidence="6" id="KW-1003">Cell membrane</keyword>
<dbReference type="EMBL" id="FMWD01000002">
    <property type="protein sequence ID" value="SCZ53569.1"/>
    <property type="molecule type" value="Genomic_DNA"/>
</dbReference>
<accession>A0A1G5PX00</accession>
<proteinExistence type="inferred from homology"/>
<gene>
    <name evidence="7" type="ORF">SAMN03097708_00955</name>
</gene>
<dbReference type="Pfam" id="PF02104">
    <property type="entry name" value="SURF1"/>
    <property type="match status" value="1"/>
</dbReference>
<dbReference type="STRING" id="415747.SAMN03097708_00955"/>
<evidence type="ECO:0000256" key="5">
    <source>
        <dbReference type="ARBA" id="ARBA00023136"/>
    </source>
</evidence>
<comment type="subcellular location">
    <subcellularLocation>
        <location evidence="6">Cell membrane</location>
        <topology evidence="6">Multi-pass membrane protein</topology>
    </subcellularLocation>
    <subcellularLocation>
        <location evidence="1">Membrane</location>
    </subcellularLocation>
</comment>
<dbReference type="Proteomes" id="UP000199648">
    <property type="component" value="Unassembled WGS sequence"/>
</dbReference>
<protein>
    <recommendedName>
        <fullName evidence="6">SURF1-like protein</fullName>
    </recommendedName>
</protein>
<organism evidence="7 8">
    <name type="scientific">Thiohalomonas denitrificans</name>
    <dbReference type="NCBI Taxonomy" id="415747"/>
    <lineage>
        <taxon>Bacteria</taxon>
        <taxon>Pseudomonadati</taxon>
        <taxon>Pseudomonadota</taxon>
        <taxon>Gammaproteobacteria</taxon>
        <taxon>Thiohalomonadales</taxon>
        <taxon>Thiohalomonadaceae</taxon>
        <taxon>Thiohalomonas</taxon>
    </lineage>
</organism>
<dbReference type="RefSeq" id="WP_092993156.1">
    <property type="nucleotide sequence ID" value="NZ_FMWD01000002.1"/>
</dbReference>
<evidence type="ECO:0000256" key="2">
    <source>
        <dbReference type="ARBA" id="ARBA00007165"/>
    </source>
</evidence>
<evidence type="ECO:0000256" key="4">
    <source>
        <dbReference type="ARBA" id="ARBA00022989"/>
    </source>
</evidence>
<name>A0A1G5PX00_9GAMM</name>
<evidence type="ECO:0000313" key="7">
    <source>
        <dbReference type="EMBL" id="SCZ53569.1"/>
    </source>
</evidence>
<feature type="transmembrane region" description="Helical" evidence="6">
    <location>
        <begin position="197"/>
        <end position="217"/>
    </location>
</feature>
<dbReference type="OrthoDB" id="9789940at2"/>
<comment type="caution">
    <text evidence="6">Lacks conserved residue(s) required for the propagation of feature annotation.</text>
</comment>
<dbReference type="CDD" id="cd06662">
    <property type="entry name" value="SURF1"/>
    <property type="match status" value="1"/>
</dbReference>
<keyword evidence="8" id="KW-1185">Reference proteome</keyword>
<evidence type="ECO:0000256" key="3">
    <source>
        <dbReference type="ARBA" id="ARBA00022692"/>
    </source>
</evidence>
<dbReference type="PANTHER" id="PTHR23427">
    <property type="entry name" value="SURFEIT LOCUS PROTEIN"/>
    <property type="match status" value="1"/>
</dbReference>
<reference evidence="7 8" key="1">
    <citation type="submission" date="2016-10" db="EMBL/GenBank/DDBJ databases">
        <authorList>
            <person name="de Groot N.N."/>
        </authorList>
    </citation>
    <scope>NUCLEOTIDE SEQUENCE [LARGE SCALE GENOMIC DNA]</scope>
    <source>
        <strain evidence="7 8">HLD2</strain>
    </source>
</reference>
<dbReference type="AlphaFoldDB" id="A0A1G5PX00"/>
<dbReference type="InterPro" id="IPR045214">
    <property type="entry name" value="Surf1/Surf4"/>
</dbReference>
<dbReference type="InterPro" id="IPR002994">
    <property type="entry name" value="Surf1/Shy1"/>
</dbReference>
<keyword evidence="4 6" id="KW-1133">Transmembrane helix</keyword>
<sequence length="226" mass="25604">MRALIGIGVVLLSALCLQLGFWQLHRAEEAEVRSAMVREQANREPVFIKGVETAGAELFYRRALARGRFEMKHRFWVEGRRPDGRQGLQYIVPLHIAGSELRVLVNRGWVARPETSVTRARQPAEIEGLLVRPAVPTLQLTDSNKAFGDRWPYLDPERYARSHNVAVAPFVLVEDSRLAGELLKAELGRADKRGMHIGYALQWFAFAVLLLLFLAVLGKNRQRETP</sequence>
<comment type="similarity">
    <text evidence="2 6">Belongs to the SURF1 family.</text>
</comment>
<dbReference type="GO" id="GO:0005886">
    <property type="term" value="C:plasma membrane"/>
    <property type="evidence" value="ECO:0007669"/>
    <property type="project" value="UniProtKB-SubCell"/>
</dbReference>
<keyword evidence="5 6" id="KW-0472">Membrane</keyword>
<keyword evidence="3 6" id="KW-0812">Transmembrane</keyword>
<evidence type="ECO:0000256" key="6">
    <source>
        <dbReference type="RuleBase" id="RU363076"/>
    </source>
</evidence>